<proteinExistence type="predicted"/>
<feature type="transmembrane region" description="Helical" evidence="5">
    <location>
        <begin position="12"/>
        <end position="44"/>
    </location>
</feature>
<feature type="transmembrane region" description="Helical" evidence="5">
    <location>
        <begin position="224"/>
        <end position="249"/>
    </location>
</feature>
<evidence type="ECO:0000256" key="3">
    <source>
        <dbReference type="ARBA" id="ARBA00022989"/>
    </source>
</evidence>
<keyword evidence="3 5" id="KW-1133">Transmembrane helix</keyword>
<name>A0A844FF01_9FIRM</name>
<feature type="transmembrane region" description="Helical" evidence="5">
    <location>
        <begin position="56"/>
        <end position="73"/>
    </location>
</feature>
<evidence type="ECO:0000256" key="1">
    <source>
        <dbReference type="ARBA" id="ARBA00004141"/>
    </source>
</evidence>
<dbReference type="GO" id="GO:0005886">
    <property type="term" value="C:plasma membrane"/>
    <property type="evidence" value="ECO:0007669"/>
    <property type="project" value="UniProtKB-ARBA"/>
</dbReference>
<evidence type="ECO:0000313" key="6">
    <source>
        <dbReference type="EMBL" id="MSS42558.1"/>
    </source>
</evidence>
<organism evidence="6 7">
    <name type="scientific">Anaerosalibacter bizertensis</name>
    <dbReference type="NCBI Taxonomy" id="932217"/>
    <lineage>
        <taxon>Bacteria</taxon>
        <taxon>Bacillati</taxon>
        <taxon>Bacillota</taxon>
        <taxon>Tissierellia</taxon>
        <taxon>Tissierellales</taxon>
        <taxon>Sporanaerobacteraceae</taxon>
        <taxon>Anaerosalibacter</taxon>
    </lineage>
</organism>
<dbReference type="Proteomes" id="UP000462760">
    <property type="component" value="Unassembled WGS sequence"/>
</dbReference>
<evidence type="ECO:0000256" key="5">
    <source>
        <dbReference type="SAM" id="Phobius"/>
    </source>
</evidence>
<protein>
    <submittedName>
        <fullName evidence="6">Energy-coupling factor transporter transmembrane protein EcfT</fullName>
    </submittedName>
</protein>
<dbReference type="Pfam" id="PF02361">
    <property type="entry name" value="CbiQ"/>
    <property type="match status" value="1"/>
</dbReference>
<keyword evidence="2 5" id="KW-0812">Transmembrane</keyword>
<accession>A0A844FF01</accession>
<dbReference type="RefSeq" id="WP_154482516.1">
    <property type="nucleotide sequence ID" value="NZ_JAHLOA010000018.1"/>
</dbReference>
<evidence type="ECO:0000256" key="4">
    <source>
        <dbReference type="ARBA" id="ARBA00023136"/>
    </source>
</evidence>
<feature type="transmembrane region" description="Helical" evidence="5">
    <location>
        <begin position="255"/>
        <end position="278"/>
    </location>
</feature>
<evidence type="ECO:0000313" key="7">
    <source>
        <dbReference type="Proteomes" id="UP000462760"/>
    </source>
</evidence>
<feature type="transmembrane region" description="Helical" evidence="5">
    <location>
        <begin position="93"/>
        <end position="111"/>
    </location>
</feature>
<dbReference type="EMBL" id="VULR01000002">
    <property type="protein sequence ID" value="MSS42558.1"/>
    <property type="molecule type" value="Genomic_DNA"/>
</dbReference>
<evidence type="ECO:0000256" key="2">
    <source>
        <dbReference type="ARBA" id="ARBA00022692"/>
    </source>
</evidence>
<dbReference type="InterPro" id="IPR003339">
    <property type="entry name" value="ABC/ECF_trnsptr_transmembrane"/>
</dbReference>
<sequence>MKSFSSFHPTVLFLYYLSVIFISMFTMNPVILGCSLIGSILFFSMMNSPKVVLKDIGYYLLVFILIAITNPIFSHNGETILFFLNDNPVTLEAIIYGIAIATMLVAVIFWSKSYSEIMTSDKFVYLFGRTIPKLSLVLSMALRFIPMLKLQIKKVNQVQKTLGLYTTDSITDRILSGIRVLNSVLTWSLENAINRGDSMRARGYGLKGRTNFSLFKFYKRDGMLLIAIILILVTAILGFVFNIFDFYYYPAVSSLEITGVGILEYMFVFILMIIPFIIEVKENIQWKLLRSKI</sequence>
<reference evidence="6 7" key="1">
    <citation type="submission" date="2019-08" db="EMBL/GenBank/DDBJ databases">
        <title>In-depth cultivation of the pig gut microbiome towards novel bacterial diversity and tailored functional studies.</title>
        <authorList>
            <person name="Wylensek D."/>
            <person name="Hitch T.C.A."/>
            <person name="Clavel T."/>
        </authorList>
    </citation>
    <scope>NUCLEOTIDE SEQUENCE [LARGE SCALE GENOMIC DNA]</scope>
    <source>
        <strain evidence="6 7">Med78-601-WT-4W-RMD-3</strain>
    </source>
</reference>
<dbReference type="AlphaFoldDB" id="A0A844FF01"/>
<dbReference type="CDD" id="cd16914">
    <property type="entry name" value="EcfT"/>
    <property type="match status" value="1"/>
</dbReference>
<comment type="subcellular location">
    <subcellularLocation>
        <location evidence="1">Membrane</location>
        <topology evidence="1">Multi-pass membrane protein</topology>
    </subcellularLocation>
</comment>
<feature type="transmembrane region" description="Helical" evidence="5">
    <location>
        <begin position="123"/>
        <end position="145"/>
    </location>
</feature>
<keyword evidence="4 5" id="KW-0472">Membrane</keyword>
<gene>
    <name evidence="6" type="ORF">FYJ27_02250</name>
</gene>
<dbReference type="OrthoDB" id="2039442at2"/>
<dbReference type="PROSITE" id="PS51257">
    <property type="entry name" value="PROKAR_LIPOPROTEIN"/>
    <property type="match status" value="1"/>
</dbReference>
<comment type="caution">
    <text evidence="6">The sequence shown here is derived from an EMBL/GenBank/DDBJ whole genome shotgun (WGS) entry which is preliminary data.</text>
</comment>